<dbReference type="KEGG" id="npz:ACX27_15380"/>
<dbReference type="AlphaFoldDB" id="A0A0M4SLR9"/>
<dbReference type="EMBL" id="CP012036">
    <property type="protein sequence ID" value="ALF53922.1"/>
    <property type="molecule type" value="Genomic_DNA"/>
</dbReference>
<reference evidence="2" key="1">
    <citation type="submission" date="2015-07" db="EMBL/GenBank/DDBJ databases">
        <title>Genome Of Nitrogen-Fixing Cyanobacterium Nostoc piscinale CENA21 From Solimoes/Amazon River Floodplain Sediments And Comparative Genomics To Uncover Biosynthetic Natural Products Potential.</title>
        <authorList>
            <person name="Leao T.F."/>
            <person name="Leao P.N."/>
            <person name="Guimaraes P.I."/>
            <person name="de Melo A.G.C."/>
            <person name="Ramos R.T.J."/>
            <person name="Silva A."/>
            <person name="Fiore M.F."/>
            <person name="Schneider M.P.C."/>
        </authorList>
    </citation>
    <scope>NUCLEOTIDE SEQUENCE [LARGE SCALE GENOMIC DNA]</scope>
    <source>
        <strain evidence="2">CENA21</strain>
    </source>
</reference>
<evidence type="ECO:0000313" key="1">
    <source>
        <dbReference type="EMBL" id="ALF53922.1"/>
    </source>
</evidence>
<name>A0A0M4SLR9_9NOSO</name>
<protein>
    <submittedName>
        <fullName evidence="1">Uncharacterized protein</fullName>
    </submittedName>
</protein>
<evidence type="ECO:0000313" key="2">
    <source>
        <dbReference type="Proteomes" id="UP000062645"/>
    </source>
</evidence>
<gene>
    <name evidence="1" type="ORF">ACX27_15380</name>
</gene>
<dbReference type="PATRIC" id="fig|224013.5.peg.3708"/>
<reference evidence="1 2" key="2">
    <citation type="journal article" date="2016" name="Genome Announc.">
        <title>Draft Genome Sequence of the N2-Fixing Cyanobacterium Nostoc piscinale CENA21, Isolated from the Brazilian Amazon Floodplain.</title>
        <authorList>
            <person name="Leao T."/>
            <person name="Guimaraes P.I."/>
            <person name="de Melo A.G."/>
            <person name="Ramos R.T."/>
            <person name="Leao P.N."/>
            <person name="Silva A."/>
            <person name="Fiore M.F."/>
            <person name="Schneider M.P."/>
        </authorList>
    </citation>
    <scope>NUCLEOTIDE SEQUENCE [LARGE SCALE GENOMIC DNA]</scope>
    <source>
        <strain evidence="1 2">CENA21</strain>
    </source>
</reference>
<organism evidence="1 2">
    <name type="scientific">Nostoc piscinale CENA21</name>
    <dbReference type="NCBI Taxonomy" id="224013"/>
    <lineage>
        <taxon>Bacteria</taxon>
        <taxon>Bacillati</taxon>
        <taxon>Cyanobacteriota</taxon>
        <taxon>Cyanophyceae</taxon>
        <taxon>Nostocales</taxon>
        <taxon>Nostocaceae</taxon>
        <taxon>Nostoc</taxon>
    </lineage>
</organism>
<dbReference type="OrthoDB" id="518124at2"/>
<dbReference type="RefSeq" id="WP_062294137.1">
    <property type="nucleotide sequence ID" value="NZ_CP012036.1"/>
</dbReference>
<dbReference type="STRING" id="224013.ACX27_15380"/>
<proteinExistence type="predicted"/>
<dbReference type="Proteomes" id="UP000062645">
    <property type="component" value="Chromosome"/>
</dbReference>
<sequence length="212" mass="24478">MAFSSYKSISEVLKTFQIIYTEANFVLATEFNIPQYFREDLAIVMREGVVDNSEFAICENLIYPVLKEVWKQYNSKFTLWSHQSLNCDEQLSGFPEYILAKRSPLGKIVFDKPYFILVEAKQDNFEAGWAQCLAEMIAAQRLNQELPVIIYGIVSNGAVWQFGKLEAQNFTRNITPYTIYELDSLFATVNYIFQQCELQLDNLLISQPNLST</sequence>
<keyword evidence="2" id="KW-1185">Reference proteome</keyword>
<accession>A0A0M4SLR9</accession>